<dbReference type="GO" id="GO:0003755">
    <property type="term" value="F:peptidyl-prolyl cis-trans isomerase activity"/>
    <property type="evidence" value="ECO:0007669"/>
    <property type="project" value="UniProtKB-UniRule"/>
</dbReference>
<dbReference type="GO" id="GO:0051301">
    <property type="term" value="P:cell division"/>
    <property type="evidence" value="ECO:0007669"/>
    <property type="project" value="UniProtKB-KW"/>
</dbReference>
<feature type="domain" description="Trigger factor C-terminal" evidence="14">
    <location>
        <begin position="257"/>
        <end position="415"/>
    </location>
</feature>
<dbReference type="Pfam" id="PF00254">
    <property type="entry name" value="FKBP_C"/>
    <property type="match status" value="1"/>
</dbReference>
<dbReference type="Gene3D" id="1.10.3120.10">
    <property type="entry name" value="Trigger factor, C-terminal domain"/>
    <property type="match status" value="1"/>
</dbReference>
<evidence type="ECO:0000256" key="1">
    <source>
        <dbReference type="ARBA" id="ARBA00000971"/>
    </source>
</evidence>
<protein>
    <recommendedName>
        <fullName evidence="4 11">Trigger factor</fullName>
        <shortName evidence="11">TF</shortName>
        <ecNumber evidence="3 11">5.2.1.8</ecNumber>
    </recommendedName>
    <alternativeName>
        <fullName evidence="10 11">PPIase</fullName>
    </alternativeName>
</protein>
<evidence type="ECO:0000256" key="6">
    <source>
        <dbReference type="ARBA" id="ARBA00023110"/>
    </source>
</evidence>
<evidence type="ECO:0000313" key="16">
    <source>
        <dbReference type="Proteomes" id="UP000004816"/>
    </source>
</evidence>
<dbReference type="InterPro" id="IPR008881">
    <property type="entry name" value="Trigger_fac_ribosome-bd_bac"/>
</dbReference>
<dbReference type="EMBL" id="ACZI02000002">
    <property type="protein sequence ID" value="EFV12593.1"/>
    <property type="molecule type" value="Genomic_DNA"/>
</dbReference>
<dbReference type="GO" id="GO:0043022">
    <property type="term" value="F:ribosome binding"/>
    <property type="evidence" value="ECO:0007669"/>
    <property type="project" value="TreeGrafter"/>
</dbReference>
<dbReference type="GO" id="GO:0043335">
    <property type="term" value="P:protein unfolding"/>
    <property type="evidence" value="ECO:0007669"/>
    <property type="project" value="TreeGrafter"/>
</dbReference>
<feature type="domain" description="Trigger factor ribosome-binding bacterial" evidence="13">
    <location>
        <begin position="1"/>
        <end position="147"/>
    </location>
</feature>
<dbReference type="InterPro" id="IPR008880">
    <property type="entry name" value="Trigger_fac_C"/>
</dbReference>
<keyword evidence="8 11" id="KW-0413">Isomerase</keyword>
<dbReference type="InterPro" id="IPR037041">
    <property type="entry name" value="Trigger_fac_C_sf"/>
</dbReference>
<dbReference type="SUPFAM" id="SSF109998">
    <property type="entry name" value="Triger factor/SurA peptide-binding domain-like"/>
    <property type="match status" value="1"/>
</dbReference>
<evidence type="ECO:0000256" key="3">
    <source>
        <dbReference type="ARBA" id="ARBA00013194"/>
    </source>
</evidence>
<dbReference type="EC" id="5.2.1.8" evidence="3 11"/>
<dbReference type="OrthoDB" id="9767721at2"/>
<dbReference type="InterPro" id="IPR001179">
    <property type="entry name" value="PPIase_FKBP_dom"/>
</dbReference>
<evidence type="ECO:0000256" key="9">
    <source>
        <dbReference type="ARBA" id="ARBA00023306"/>
    </source>
</evidence>
<evidence type="ECO:0000259" key="12">
    <source>
        <dbReference type="Pfam" id="PF00254"/>
    </source>
</evidence>
<dbReference type="SUPFAM" id="SSF54534">
    <property type="entry name" value="FKBP-like"/>
    <property type="match status" value="1"/>
</dbReference>
<comment type="subcellular location">
    <subcellularLocation>
        <location evidence="11">Cytoplasm</location>
    </subcellularLocation>
    <text evidence="11">About half TF is bound to the ribosome near the polypeptide exit tunnel while the other half is free in the cytoplasm.</text>
</comment>
<dbReference type="Gene3D" id="3.10.50.40">
    <property type="match status" value="1"/>
</dbReference>
<evidence type="ECO:0000313" key="15">
    <source>
        <dbReference type="EMBL" id="EFV12593.1"/>
    </source>
</evidence>
<reference evidence="15 16" key="1">
    <citation type="journal article" date="2011" name="Stand. Genomic Sci.">
        <title>High quality draft genome sequence of Segniliparus rugosus CDC 945(T)= (ATCC BAA-974(T)).</title>
        <authorList>
            <person name="Earl A.M."/>
            <person name="Desjardins C.A."/>
            <person name="Fitzgerald M.G."/>
            <person name="Arachchi H.M."/>
            <person name="Zeng Q."/>
            <person name="Mehta T."/>
            <person name="Griggs A."/>
            <person name="Birren B.W."/>
            <person name="Toney N.C."/>
            <person name="Carr J."/>
            <person name="Posey J."/>
            <person name="Butler W.R."/>
        </authorList>
    </citation>
    <scope>NUCLEOTIDE SEQUENCE [LARGE SCALE GENOMIC DNA]</scope>
    <source>
        <strain evidence="16">ATCC BAA-974 / DSM 45345 / CCUG 50838 / CIP 108380 / JCM 13579 / CDC 945</strain>
    </source>
</reference>
<organism evidence="15 16">
    <name type="scientific">Segniliparus rugosus (strain ATCC BAA-974 / DSM 45345 / CCUG 50838 / CIP 108380 / JCM 13579 / CDC 945)</name>
    <dbReference type="NCBI Taxonomy" id="679197"/>
    <lineage>
        <taxon>Bacteria</taxon>
        <taxon>Bacillati</taxon>
        <taxon>Actinomycetota</taxon>
        <taxon>Actinomycetes</taxon>
        <taxon>Mycobacteriales</taxon>
        <taxon>Segniliparaceae</taxon>
        <taxon>Segniliparus</taxon>
    </lineage>
</organism>
<keyword evidence="5 11" id="KW-0132">Cell division</keyword>
<keyword evidence="9 11" id="KW-0131">Cell cycle</keyword>
<evidence type="ECO:0000256" key="5">
    <source>
        <dbReference type="ARBA" id="ARBA00022618"/>
    </source>
</evidence>
<name>E5XSR6_SEGRC</name>
<dbReference type="HAMAP" id="MF_00303">
    <property type="entry name" value="Trigger_factor_Tig"/>
    <property type="match status" value="1"/>
</dbReference>
<dbReference type="HOGENOM" id="CLU_033058_3_0_11"/>
<comment type="caution">
    <text evidence="15">The sequence shown here is derived from an EMBL/GenBank/DDBJ whole genome shotgun (WGS) entry which is preliminary data.</text>
</comment>
<comment type="similarity">
    <text evidence="2 11">Belongs to the FKBP-type PPIase family. Tig subfamily.</text>
</comment>
<dbReference type="RefSeq" id="WP_007470943.1">
    <property type="nucleotide sequence ID" value="NZ_KI391953.1"/>
</dbReference>
<evidence type="ECO:0000256" key="10">
    <source>
        <dbReference type="ARBA" id="ARBA00029986"/>
    </source>
</evidence>
<dbReference type="SUPFAM" id="SSF102735">
    <property type="entry name" value="Trigger factor ribosome-binding domain"/>
    <property type="match status" value="1"/>
</dbReference>
<keyword evidence="6 11" id="KW-0697">Rotamase</keyword>
<dbReference type="AlphaFoldDB" id="E5XSR6"/>
<evidence type="ECO:0000256" key="7">
    <source>
        <dbReference type="ARBA" id="ARBA00023186"/>
    </source>
</evidence>
<feature type="domain" description="PPIase FKBP-type" evidence="12">
    <location>
        <begin position="158"/>
        <end position="217"/>
    </location>
</feature>
<comment type="catalytic activity">
    <reaction evidence="1 11">
        <text>[protein]-peptidylproline (omega=180) = [protein]-peptidylproline (omega=0)</text>
        <dbReference type="Rhea" id="RHEA:16237"/>
        <dbReference type="Rhea" id="RHEA-COMP:10747"/>
        <dbReference type="Rhea" id="RHEA-COMP:10748"/>
        <dbReference type="ChEBI" id="CHEBI:83833"/>
        <dbReference type="ChEBI" id="CHEBI:83834"/>
        <dbReference type="EC" id="5.2.1.8"/>
    </reaction>
</comment>
<dbReference type="PANTHER" id="PTHR30560:SF3">
    <property type="entry name" value="TRIGGER FACTOR-LIKE PROTEIN TIG, CHLOROPLASTIC"/>
    <property type="match status" value="1"/>
</dbReference>
<evidence type="ECO:0000259" key="14">
    <source>
        <dbReference type="Pfam" id="PF05698"/>
    </source>
</evidence>
<comment type="function">
    <text evidence="11">Involved in protein export. Acts as a chaperone by maintaining the newly synthesized protein in an open conformation. Functions as a peptidyl-prolyl cis-trans isomerase.</text>
</comment>
<dbReference type="PIRSF" id="PIRSF003095">
    <property type="entry name" value="Trigger_factor"/>
    <property type="match status" value="1"/>
</dbReference>
<dbReference type="STRING" id="679197.HMPREF9336_02538"/>
<sequence>MRSTVERLGPTRVRLDVEIPFEELKGELDEAVRVLAHHVRIPGFRPGKAPAQLIRARLGEEAILSQLLEEAVPARYNEAVAEAKLQPLGQPKFDLGEQKPVFGEPISFSAEVDVRPELEIPDFDTIEATVDPLAVSDEDVAERIDRLRQRFRELSPVKRKAKDGDVVTVDVVELVDGEAVEETKETDQPIDLGDANTPQNLKDAVLGLKEGEKGKVDFETTVEDAQRSLELTVTSVKEVKLPELDEEFVQTASSHDTVAELQEATRKELEEERLRGRLNQLRERVVDALIAKIEPPIPEAVLAARVRGQIAQLTQRTGLSPEQFAQFLQIQGKTLSDLEEQFAEAAKRDLGLQLILDAIADKEGLATAELEQVDDLRLRAARYSGKKADEQRNQIEQYAAMLEEVRRNQALRQVIDAAKVTETDGTVVDVAELFAQAAPKSEDDADHDHEDA</sequence>
<dbReference type="Pfam" id="PF05697">
    <property type="entry name" value="Trigger_N"/>
    <property type="match status" value="1"/>
</dbReference>
<dbReference type="Proteomes" id="UP000004816">
    <property type="component" value="Unassembled WGS sequence"/>
</dbReference>
<dbReference type="InterPro" id="IPR036611">
    <property type="entry name" value="Trigger_fac_ribosome-bd_sf"/>
</dbReference>
<evidence type="ECO:0000256" key="2">
    <source>
        <dbReference type="ARBA" id="ARBA00005464"/>
    </source>
</evidence>
<dbReference type="PANTHER" id="PTHR30560">
    <property type="entry name" value="TRIGGER FACTOR CHAPERONE AND PEPTIDYL-PROLYL CIS/TRANS ISOMERASE"/>
    <property type="match status" value="1"/>
</dbReference>
<comment type="domain">
    <text evidence="11">Consists of 3 domains; the N-terminus binds the ribosome, the middle domain has PPIase activity, while the C-terminus has intrinsic chaperone activity on its own.</text>
</comment>
<gene>
    <name evidence="11" type="primary">tig</name>
    <name evidence="15" type="ORF">HMPREF9336_02538</name>
</gene>
<evidence type="ECO:0000256" key="11">
    <source>
        <dbReference type="HAMAP-Rule" id="MF_00303"/>
    </source>
</evidence>
<accession>E5XSR6</accession>
<dbReference type="GO" id="GO:0044183">
    <property type="term" value="F:protein folding chaperone"/>
    <property type="evidence" value="ECO:0007669"/>
    <property type="project" value="TreeGrafter"/>
</dbReference>
<dbReference type="eggNOG" id="COG0544">
    <property type="taxonomic scope" value="Bacteria"/>
</dbReference>
<dbReference type="NCBIfam" id="TIGR00115">
    <property type="entry name" value="tig"/>
    <property type="match status" value="1"/>
</dbReference>
<keyword evidence="16" id="KW-1185">Reference proteome</keyword>
<dbReference type="GO" id="GO:0015031">
    <property type="term" value="P:protein transport"/>
    <property type="evidence" value="ECO:0007669"/>
    <property type="project" value="UniProtKB-UniRule"/>
</dbReference>
<evidence type="ECO:0000259" key="13">
    <source>
        <dbReference type="Pfam" id="PF05697"/>
    </source>
</evidence>
<dbReference type="GO" id="GO:0005737">
    <property type="term" value="C:cytoplasm"/>
    <property type="evidence" value="ECO:0007669"/>
    <property type="project" value="UniProtKB-SubCell"/>
</dbReference>
<dbReference type="GO" id="GO:0051083">
    <property type="term" value="P:'de novo' cotranslational protein folding"/>
    <property type="evidence" value="ECO:0007669"/>
    <property type="project" value="TreeGrafter"/>
</dbReference>
<evidence type="ECO:0000256" key="8">
    <source>
        <dbReference type="ARBA" id="ARBA00023235"/>
    </source>
</evidence>
<proteinExistence type="inferred from homology"/>
<keyword evidence="7 11" id="KW-0143">Chaperone</keyword>
<dbReference type="InterPro" id="IPR027304">
    <property type="entry name" value="Trigger_fact/SurA_dom_sf"/>
</dbReference>
<dbReference type="InterPro" id="IPR005215">
    <property type="entry name" value="Trig_fac"/>
</dbReference>
<keyword evidence="11" id="KW-0963">Cytoplasm</keyword>
<dbReference type="Gene3D" id="3.30.70.1050">
    <property type="entry name" value="Trigger factor ribosome-binding domain"/>
    <property type="match status" value="1"/>
</dbReference>
<dbReference type="Pfam" id="PF05698">
    <property type="entry name" value="Trigger_C"/>
    <property type="match status" value="1"/>
</dbReference>
<evidence type="ECO:0000256" key="4">
    <source>
        <dbReference type="ARBA" id="ARBA00016902"/>
    </source>
</evidence>
<dbReference type="InterPro" id="IPR046357">
    <property type="entry name" value="PPIase_dom_sf"/>
</dbReference>